<dbReference type="AlphaFoldDB" id="A0A5J9U5B5"/>
<dbReference type="EMBL" id="RWGY01000029">
    <property type="protein sequence ID" value="TVU18902.1"/>
    <property type="molecule type" value="Genomic_DNA"/>
</dbReference>
<evidence type="ECO:0000313" key="3">
    <source>
        <dbReference type="Proteomes" id="UP000324897"/>
    </source>
</evidence>
<evidence type="ECO:0000313" key="2">
    <source>
        <dbReference type="EMBL" id="TVU18902.1"/>
    </source>
</evidence>
<organism evidence="2 3">
    <name type="scientific">Eragrostis curvula</name>
    <name type="common">weeping love grass</name>
    <dbReference type="NCBI Taxonomy" id="38414"/>
    <lineage>
        <taxon>Eukaryota</taxon>
        <taxon>Viridiplantae</taxon>
        <taxon>Streptophyta</taxon>
        <taxon>Embryophyta</taxon>
        <taxon>Tracheophyta</taxon>
        <taxon>Spermatophyta</taxon>
        <taxon>Magnoliopsida</taxon>
        <taxon>Liliopsida</taxon>
        <taxon>Poales</taxon>
        <taxon>Poaceae</taxon>
        <taxon>PACMAD clade</taxon>
        <taxon>Chloridoideae</taxon>
        <taxon>Eragrostideae</taxon>
        <taxon>Eragrostidinae</taxon>
        <taxon>Eragrostis</taxon>
    </lineage>
</organism>
<reference evidence="2 3" key="1">
    <citation type="journal article" date="2019" name="Sci. Rep.">
        <title>A high-quality genome of Eragrostis curvula grass provides insights into Poaceae evolution and supports new strategies to enhance forage quality.</title>
        <authorList>
            <person name="Carballo J."/>
            <person name="Santos B.A.C.M."/>
            <person name="Zappacosta D."/>
            <person name="Garbus I."/>
            <person name="Selva J.P."/>
            <person name="Gallo C.A."/>
            <person name="Diaz A."/>
            <person name="Albertini E."/>
            <person name="Caccamo M."/>
            <person name="Echenique V."/>
        </authorList>
    </citation>
    <scope>NUCLEOTIDE SEQUENCE [LARGE SCALE GENOMIC DNA]</scope>
    <source>
        <strain evidence="3">cv. Victoria</strain>
        <tissue evidence="2">Leaf</tissue>
    </source>
</reference>
<comment type="caution">
    <text evidence="2">The sequence shown here is derived from an EMBL/GenBank/DDBJ whole genome shotgun (WGS) entry which is preliminary data.</text>
</comment>
<evidence type="ECO:0000256" key="1">
    <source>
        <dbReference type="SAM" id="MobiDB-lite"/>
    </source>
</evidence>
<keyword evidence="3" id="KW-1185">Reference proteome</keyword>
<accession>A0A5J9U5B5</accession>
<protein>
    <submittedName>
        <fullName evidence="2">Uncharacterized protein</fullName>
    </submittedName>
</protein>
<proteinExistence type="predicted"/>
<name>A0A5J9U5B5_9POAL</name>
<sequence>MNHTSSRMELTMRPPPKLAWTGTRSIMLAFLRCTTCHAGADVIDDATVQPRLLDSPVLIPPSSDASAGMCVAEHITAVLVLPGLPVSPPKAIKIQSALRPQLDSASSSTTMRKHKTMVNSKSVGPPGSAA</sequence>
<gene>
    <name evidence="2" type="ORF">EJB05_35020</name>
</gene>
<dbReference type="Proteomes" id="UP000324897">
    <property type="component" value="Chromosome 7"/>
</dbReference>
<feature type="region of interest" description="Disordered" evidence="1">
    <location>
        <begin position="96"/>
        <end position="130"/>
    </location>
</feature>
<dbReference type="Gramene" id="TVU18902">
    <property type="protein sequence ID" value="TVU18902"/>
    <property type="gene ID" value="EJB05_35020"/>
</dbReference>